<dbReference type="RefSeq" id="WP_045361941.1">
    <property type="nucleotide sequence ID" value="NZ_BBPA01000070.1"/>
</dbReference>
<evidence type="ECO:0000259" key="1">
    <source>
        <dbReference type="Pfam" id="PF03992"/>
    </source>
</evidence>
<dbReference type="InterPro" id="IPR022512">
    <property type="entry name" value="CHP03792"/>
</dbReference>
<dbReference type="Pfam" id="PF03992">
    <property type="entry name" value="ABM"/>
    <property type="match status" value="1"/>
</dbReference>
<protein>
    <recommendedName>
        <fullName evidence="1">ABM domain-containing protein</fullName>
    </recommendedName>
</protein>
<dbReference type="InterPro" id="IPR007138">
    <property type="entry name" value="ABM_dom"/>
</dbReference>
<sequence>MVIEWLEFQVKPEAREKFIQKDEEIWTKFLAKQAGFLGKEIWINPAIEEELIIVAHWQTQEQWKAISKNLLDDTEAKFSLAMGKDNYRLIKVKEFQVRKFRENCQNHLESMQPG</sequence>
<evidence type="ECO:0000313" key="3">
    <source>
        <dbReference type="Proteomes" id="UP000030321"/>
    </source>
</evidence>
<dbReference type="AlphaFoldDB" id="A0A0A1W080"/>
<name>A0A0A1W080_MICAE</name>
<evidence type="ECO:0000313" key="2">
    <source>
        <dbReference type="EMBL" id="GAL95442.1"/>
    </source>
</evidence>
<organism evidence="2 3">
    <name type="scientific">Microcystis aeruginosa NIES-44</name>
    <dbReference type="NCBI Taxonomy" id="449439"/>
    <lineage>
        <taxon>Bacteria</taxon>
        <taxon>Bacillati</taxon>
        <taxon>Cyanobacteriota</taxon>
        <taxon>Cyanophyceae</taxon>
        <taxon>Oscillatoriophycideae</taxon>
        <taxon>Chroococcales</taxon>
        <taxon>Microcystaceae</taxon>
        <taxon>Microcystis</taxon>
    </lineage>
</organism>
<reference evidence="3" key="1">
    <citation type="journal article" date="2015" name="Genome">
        <title>Whole Genome Sequence of the Non-Microcystin-Producing Microcystis aeruginosa Strain NIES-44.</title>
        <authorList>
            <person name="Okano K."/>
            <person name="Miyata N."/>
            <person name="Ozaki Y."/>
        </authorList>
    </citation>
    <scope>NUCLEOTIDE SEQUENCE [LARGE SCALE GENOMIC DNA]</scope>
    <source>
        <strain evidence="3">NIES-44</strain>
    </source>
</reference>
<dbReference type="Proteomes" id="UP000030321">
    <property type="component" value="Unassembled WGS sequence"/>
</dbReference>
<dbReference type="InterPro" id="IPR011008">
    <property type="entry name" value="Dimeric_a/b-barrel"/>
</dbReference>
<accession>A0A0A1W080</accession>
<dbReference type="EMBL" id="BBPA01000070">
    <property type="protein sequence ID" value="GAL95442.1"/>
    <property type="molecule type" value="Genomic_DNA"/>
</dbReference>
<dbReference type="SUPFAM" id="SSF54909">
    <property type="entry name" value="Dimeric alpha+beta barrel"/>
    <property type="match status" value="1"/>
</dbReference>
<proteinExistence type="predicted"/>
<feature type="domain" description="ABM" evidence="1">
    <location>
        <begin position="1"/>
        <end position="65"/>
    </location>
</feature>
<comment type="caution">
    <text evidence="2">The sequence shown here is derived from an EMBL/GenBank/DDBJ whole genome shotgun (WGS) entry which is preliminary data.</text>
</comment>
<dbReference type="Gene3D" id="3.30.70.100">
    <property type="match status" value="1"/>
</dbReference>
<gene>
    <name evidence="2" type="ORF">N44_04297</name>
</gene>
<dbReference type="NCBIfam" id="TIGR03792">
    <property type="entry name" value="TIGR03792 family protein"/>
    <property type="match status" value="1"/>
</dbReference>